<protein>
    <submittedName>
        <fullName evidence="1">Uncharacterized protein</fullName>
    </submittedName>
</protein>
<organism evidence="1 2">
    <name type="scientific">Stenotrophomonas maltophilia</name>
    <name type="common">Pseudomonas maltophilia</name>
    <name type="synonym">Xanthomonas maltophilia</name>
    <dbReference type="NCBI Taxonomy" id="40324"/>
    <lineage>
        <taxon>Bacteria</taxon>
        <taxon>Pseudomonadati</taxon>
        <taxon>Pseudomonadota</taxon>
        <taxon>Gammaproteobacteria</taxon>
        <taxon>Lysobacterales</taxon>
        <taxon>Lysobacteraceae</taxon>
        <taxon>Stenotrophomonas</taxon>
        <taxon>Stenotrophomonas maltophilia group</taxon>
    </lineage>
</organism>
<dbReference type="RefSeq" id="WP_111112004.1">
    <property type="nucleotide sequence ID" value="NZ_LXXM01000113.1"/>
</dbReference>
<name>A0A2W6JD58_STEMA</name>
<gene>
    <name evidence="1" type="ORF">A7X83_05350</name>
</gene>
<dbReference type="Proteomes" id="UP000249614">
    <property type="component" value="Unassembled WGS sequence"/>
</dbReference>
<dbReference type="EMBL" id="LXXM01000113">
    <property type="protein sequence ID" value="PZS93755.1"/>
    <property type="molecule type" value="Genomic_DNA"/>
</dbReference>
<evidence type="ECO:0000313" key="1">
    <source>
        <dbReference type="EMBL" id="PZS93755.1"/>
    </source>
</evidence>
<reference evidence="1 2" key="1">
    <citation type="submission" date="2016-05" db="EMBL/GenBank/DDBJ databases">
        <authorList>
            <person name="Lavstsen T."/>
            <person name="Jespersen J.S."/>
        </authorList>
    </citation>
    <scope>NUCLEOTIDE SEQUENCE [LARGE SCALE GENOMIC DNA]</scope>
    <source>
        <strain evidence="1 2">SM-5815</strain>
    </source>
</reference>
<sequence>MNSSERLPVRYHVHLDVAGALINLTDKELDGLFERVPAGEPLTATEARRVLTDHLANGRHIIPLGACEGFDYGGTGCPGHLEAPEVPNG</sequence>
<dbReference type="AlphaFoldDB" id="A0A2W6JD58"/>
<comment type="caution">
    <text evidence="1">The sequence shown here is derived from an EMBL/GenBank/DDBJ whole genome shotgun (WGS) entry which is preliminary data.</text>
</comment>
<proteinExistence type="predicted"/>
<accession>A0A2W6JD58</accession>
<evidence type="ECO:0000313" key="2">
    <source>
        <dbReference type="Proteomes" id="UP000249614"/>
    </source>
</evidence>